<dbReference type="Pfam" id="PF13411">
    <property type="entry name" value="MerR_1"/>
    <property type="match status" value="1"/>
</dbReference>
<dbReference type="InterPro" id="IPR047057">
    <property type="entry name" value="MerR_fam"/>
</dbReference>
<sequence>MNSYTMKEMMYLCDTTEDALRYYEKIGLLTQIQRKKNRHRIYNDRDKEIILVIKCLRKTGMSLEEIRPFLGLYRDNNMEMDEEMREMLRSYQEKIKRQQSDLQKIWETIEYKLQSGEPLSVIPASER</sequence>
<dbReference type="Proteomes" id="UP001580346">
    <property type="component" value="Unassembled WGS sequence"/>
</dbReference>
<evidence type="ECO:0000259" key="5">
    <source>
        <dbReference type="PROSITE" id="PS50937"/>
    </source>
</evidence>
<keyword evidence="2" id="KW-0805">Transcription regulation</keyword>
<dbReference type="InterPro" id="IPR009061">
    <property type="entry name" value="DNA-bd_dom_put_sf"/>
</dbReference>
<accession>A0ABV5AMZ2</accession>
<dbReference type="PANTHER" id="PTHR30204">
    <property type="entry name" value="REDOX-CYCLING DRUG-SENSING TRANSCRIPTIONAL ACTIVATOR SOXR"/>
    <property type="match status" value="1"/>
</dbReference>
<reference evidence="6 7" key="1">
    <citation type="submission" date="2024-09" db="EMBL/GenBank/DDBJ databases">
        <title>Paenibacillus zeirhizospherea sp. nov., isolated from surface of the maize (Zea mays) roots in a horticulture field, Hungary.</title>
        <authorList>
            <person name="Marton D."/>
            <person name="Farkas M."/>
            <person name="Bedics A."/>
            <person name="Toth E."/>
            <person name="Tancsics A."/>
            <person name="Boka K."/>
            <person name="Maroti G."/>
            <person name="Kriszt B."/>
            <person name="Cserhati M."/>
        </authorList>
    </citation>
    <scope>NUCLEOTIDE SEQUENCE [LARGE SCALE GENOMIC DNA]</scope>
    <source>
        <strain evidence="6 7">KCTC 33519</strain>
    </source>
</reference>
<keyword evidence="3" id="KW-0238">DNA-binding</keyword>
<dbReference type="SUPFAM" id="SSF46955">
    <property type="entry name" value="Putative DNA-binding domain"/>
    <property type="match status" value="1"/>
</dbReference>
<dbReference type="RefSeq" id="WP_375352910.1">
    <property type="nucleotide sequence ID" value="NZ_JBHHMI010000001.1"/>
</dbReference>
<dbReference type="SMART" id="SM00422">
    <property type="entry name" value="HTH_MERR"/>
    <property type="match status" value="1"/>
</dbReference>
<evidence type="ECO:0000256" key="3">
    <source>
        <dbReference type="ARBA" id="ARBA00023125"/>
    </source>
</evidence>
<evidence type="ECO:0000256" key="4">
    <source>
        <dbReference type="ARBA" id="ARBA00023163"/>
    </source>
</evidence>
<evidence type="ECO:0000313" key="6">
    <source>
        <dbReference type="EMBL" id="MFB5265538.1"/>
    </source>
</evidence>
<dbReference type="PANTHER" id="PTHR30204:SF69">
    <property type="entry name" value="MERR-FAMILY TRANSCRIPTIONAL REGULATOR"/>
    <property type="match status" value="1"/>
</dbReference>
<dbReference type="EMBL" id="JBHHMI010000001">
    <property type="protein sequence ID" value="MFB5265538.1"/>
    <property type="molecule type" value="Genomic_DNA"/>
</dbReference>
<dbReference type="PROSITE" id="PS50937">
    <property type="entry name" value="HTH_MERR_2"/>
    <property type="match status" value="1"/>
</dbReference>
<name>A0ABV5AMZ2_9BACL</name>
<evidence type="ECO:0000256" key="2">
    <source>
        <dbReference type="ARBA" id="ARBA00023015"/>
    </source>
</evidence>
<proteinExistence type="predicted"/>
<comment type="caution">
    <text evidence="6">The sequence shown here is derived from an EMBL/GenBank/DDBJ whole genome shotgun (WGS) entry which is preliminary data.</text>
</comment>
<dbReference type="InterPro" id="IPR000551">
    <property type="entry name" value="MerR-type_HTH_dom"/>
</dbReference>
<keyword evidence="4" id="KW-0804">Transcription</keyword>
<protein>
    <submittedName>
        <fullName evidence="6">MerR family transcriptional regulator</fullName>
    </submittedName>
</protein>
<organism evidence="6 7">
    <name type="scientific">Paenibacillus enshidis</name>
    <dbReference type="NCBI Taxonomy" id="1458439"/>
    <lineage>
        <taxon>Bacteria</taxon>
        <taxon>Bacillati</taxon>
        <taxon>Bacillota</taxon>
        <taxon>Bacilli</taxon>
        <taxon>Bacillales</taxon>
        <taxon>Paenibacillaceae</taxon>
        <taxon>Paenibacillus</taxon>
    </lineage>
</organism>
<gene>
    <name evidence="6" type="ORF">ACE41H_01860</name>
</gene>
<evidence type="ECO:0000313" key="7">
    <source>
        <dbReference type="Proteomes" id="UP001580346"/>
    </source>
</evidence>
<keyword evidence="1" id="KW-0678">Repressor</keyword>
<dbReference type="Gene3D" id="1.10.1660.10">
    <property type="match status" value="1"/>
</dbReference>
<keyword evidence="7" id="KW-1185">Reference proteome</keyword>
<evidence type="ECO:0000256" key="1">
    <source>
        <dbReference type="ARBA" id="ARBA00022491"/>
    </source>
</evidence>
<feature type="domain" description="HTH merR-type" evidence="5">
    <location>
        <begin position="3"/>
        <end position="72"/>
    </location>
</feature>